<comment type="subcellular location">
    <subcellularLocation>
        <location evidence="7">Cytoplasm</location>
    </subcellularLocation>
</comment>
<dbReference type="InterPro" id="IPR012134">
    <property type="entry name" value="Glu-5-SA_DH"/>
</dbReference>
<dbReference type="GO" id="GO:0050661">
    <property type="term" value="F:NADP binding"/>
    <property type="evidence" value="ECO:0007669"/>
    <property type="project" value="InterPro"/>
</dbReference>
<dbReference type="GO" id="GO:0005737">
    <property type="term" value="C:cytoplasm"/>
    <property type="evidence" value="ECO:0007669"/>
    <property type="project" value="UniProtKB-SubCell"/>
</dbReference>
<feature type="domain" description="Aldehyde dehydrogenase" evidence="8">
    <location>
        <begin position="311"/>
        <end position="369"/>
    </location>
</feature>
<feature type="domain" description="Aldehyde dehydrogenase" evidence="8">
    <location>
        <begin position="3"/>
        <end position="278"/>
    </location>
</feature>
<evidence type="ECO:0000313" key="10">
    <source>
        <dbReference type="Proteomes" id="UP000886819"/>
    </source>
</evidence>
<evidence type="ECO:0000256" key="1">
    <source>
        <dbReference type="ARBA" id="ARBA00004985"/>
    </source>
</evidence>
<evidence type="ECO:0000256" key="3">
    <source>
        <dbReference type="ARBA" id="ARBA00022650"/>
    </source>
</evidence>
<dbReference type="InterPro" id="IPR016163">
    <property type="entry name" value="Ald_DH_C"/>
</dbReference>
<dbReference type="NCBIfam" id="NF001221">
    <property type="entry name" value="PRK00197.1"/>
    <property type="match status" value="1"/>
</dbReference>
<comment type="catalytic activity">
    <reaction evidence="6 7">
        <text>L-glutamate 5-semialdehyde + phosphate + NADP(+) = L-glutamyl 5-phosphate + NADPH + H(+)</text>
        <dbReference type="Rhea" id="RHEA:19541"/>
        <dbReference type="ChEBI" id="CHEBI:15378"/>
        <dbReference type="ChEBI" id="CHEBI:43474"/>
        <dbReference type="ChEBI" id="CHEBI:57783"/>
        <dbReference type="ChEBI" id="CHEBI:58066"/>
        <dbReference type="ChEBI" id="CHEBI:58274"/>
        <dbReference type="ChEBI" id="CHEBI:58349"/>
        <dbReference type="EC" id="1.2.1.41"/>
    </reaction>
</comment>
<dbReference type="FunFam" id="3.40.309.10:FF:000006">
    <property type="entry name" value="Gamma-glutamyl phosphate reductase"/>
    <property type="match status" value="1"/>
</dbReference>
<dbReference type="AlphaFoldDB" id="A0A9D1CHZ1"/>
<keyword evidence="5 7" id="KW-0560">Oxidoreductase</keyword>
<proteinExistence type="inferred from homology"/>
<evidence type="ECO:0000313" key="9">
    <source>
        <dbReference type="EMBL" id="HIQ62107.1"/>
    </source>
</evidence>
<dbReference type="EMBL" id="DVFI01000011">
    <property type="protein sequence ID" value="HIQ62107.1"/>
    <property type="molecule type" value="Genomic_DNA"/>
</dbReference>
<dbReference type="PIRSF" id="PIRSF000151">
    <property type="entry name" value="GPR"/>
    <property type="match status" value="1"/>
</dbReference>
<comment type="function">
    <text evidence="7">Catalyzes the NADPH-dependent reduction of L-glutamate 5-phosphate into L-glutamate 5-semialdehyde and phosphate. The product spontaneously undergoes cyclization to form 1-pyrroline-5-carboxylate.</text>
</comment>
<dbReference type="InterPro" id="IPR000965">
    <property type="entry name" value="GPR_dom"/>
</dbReference>
<dbReference type="InterPro" id="IPR020593">
    <property type="entry name" value="G-glutamylP_reductase_CS"/>
</dbReference>
<dbReference type="PANTHER" id="PTHR11063">
    <property type="entry name" value="GLUTAMATE SEMIALDEHYDE DEHYDROGENASE"/>
    <property type="match status" value="1"/>
</dbReference>
<keyword evidence="3 7" id="KW-0641">Proline biosynthesis</keyword>
<gene>
    <name evidence="7" type="primary">proA</name>
    <name evidence="9" type="ORF">IAA66_00795</name>
</gene>
<name>A0A9D1CHZ1_9FIRM</name>
<reference evidence="9" key="2">
    <citation type="journal article" date="2021" name="PeerJ">
        <title>Extensive microbial diversity within the chicken gut microbiome revealed by metagenomics and culture.</title>
        <authorList>
            <person name="Gilroy R."/>
            <person name="Ravi A."/>
            <person name="Getino M."/>
            <person name="Pursley I."/>
            <person name="Horton D.L."/>
            <person name="Alikhan N.F."/>
            <person name="Baker D."/>
            <person name="Gharbi K."/>
            <person name="Hall N."/>
            <person name="Watson M."/>
            <person name="Adriaenssens E.M."/>
            <person name="Foster-Nyarko E."/>
            <person name="Jarju S."/>
            <person name="Secka A."/>
            <person name="Antonio M."/>
            <person name="Oren A."/>
            <person name="Chaudhuri R.R."/>
            <person name="La Ragione R."/>
            <person name="Hildebrand F."/>
            <person name="Pallen M.J."/>
        </authorList>
    </citation>
    <scope>NUCLEOTIDE SEQUENCE</scope>
    <source>
        <strain evidence="9">ChiHile30-977</strain>
    </source>
</reference>
<dbReference type="Gene3D" id="3.40.605.10">
    <property type="entry name" value="Aldehyde Dehydrogenase, Chain A, domain 1"/>
    <property type="match status" value="1"/>
</dbReference>
<dbReference type="Pfam" id="PF00171">
    <property type="entry name" value="Aldedh"/>
    <property type="match status" value="2"/>
</dbReference>
<evidence type="ECO:0000256" key="6">
    <source>
        <dbReference type="ARBA" id="ARBA00049024"/>
    </source>
</evidence>
<dbReference type="InterPro" id="IPR016162">
    <property type="entry name" value="Ald_DH_N"/>
</dbReference>
<dbReference type="Gene3D" id="3.40.309.10">
    <property type="entry name" value="Aldehyde Dehydrogenase, Chain A, domain 2"/>
    <property type="match status" value="1"/>
</dbReference>
<organism evidence="9 10">
    <name type="scientific">Candidatus Avichristensenella intestinipullorum</name>
    <dbReference type="NCBI Taxonomy" id="2840693"/>
    <lineage>
        <taxon>Bacteria</taxon>
        <taxon>Bacillati</taxon>
        <taxon>Bacillota</taxon>
        <taxon>Clostridia</taxon>
        <taxon>Candidatus Avichristensenella</taxon>
    </lineage>
</organism>
<dbReference type="InterPro" id="IPR015590">
    <property type="entry name" value="Aldehyde_DH_dom"/>
</dbReference>
<dbReference type="SUPFAM" id="SSF53720">
    <property type="entry name" value="ALDH-like"/>
    <property type="match status" value="1"/>
</dbReference>
<comment type="caution">
    <text evidence="9">The sequence shown here is derived from an EMBL/GenBank/DDBJ whole genome shotgun (WGS) entry which is preliminary data.</text>
</comment>
<dbReference type="CDD" id="cd07079">
    <property type="entry name" value="ALDH_F18-19_ProA-GPR"/>
    <property type="match status" value="1"/>
</dbReference>
<protein>
    <recommendedName>
        <fullName evidence="7">Gamma-glutamyl phosphate reductase</fullName>
        <shortName evidence="7">GPR</shortName>
        <ecNumber evidence="7">1.2.1.41</ecNumber>
    </recommendedName>
    <alternativeName>
        <fullName evidence="7">Glutamate-5-semialdehyde dehydrogenase</fullName>
    </alternativeName>
    <alternativeName>
        <fullName evidence="7">Glutamyl-gamma-semialdehyde dehydrogenase</fullName>
        <shortName evidence="7">GSA dehydrogenase</shortName>
    </alternativeName>
</protein>
<dbReference type="PANTHER" id="PTHR11063:SF8">
    <property type="entry name" value="DELTA-1-PYRROLINE-5-CARBOXYLATE SYNTHASE"/>
    <property type="match status" value="1"/>
</dbReference>
<dbReference type="EC" id="1.2.1.41" evidence="7"/>
<evidence type="ECO:0000256" key="2">
    <source>
        <dbReference type="ARBA" id="ARBA00022605"/>
    </source>
</evidence>
<dbReference type="PROSITE" id="PS01223">
    <property type="entry name" value="PROA"/>
    <property type="match status" value="1"/>
</dbReference>
<comment type="similarity">
    <text evidence="7">Belongs to the gamma-glutamyl phosphate reductase family.</text>
</comment>
<keyword evidence="2 7" id="KW-0028">Amino-acid biosynthesis</keyword>
<dbReference type="NCBIfam" id="TIGR00407">
    <property type="entry name" value="proA"/>
    <property type="match status" value="1"/>
</dbReference>
<evidence type="ECO:0000256" key="5">
    <source>
        <dbReference type="ARBA" id="ARBA00023002"/>
    </source>
</evidence>
<dbReference type="InterPro" id="IPR016161">
    <property type="entry name" value="Ald_DH/histidinol_DH"/>
</dbReference>
<sequence>MTVRDMAACARQAAWEMAVLPDALRRRALLQMAGALEAEATRIFEANARDMARAAEEGLAAPLAKRLRFDGAKLADACAGLRALAALPDPLGRTQLATELAEGLELYRVSCPIGVIGVIFESRPDALVQIAALCARSGNAALLKGGREALETNRTLFSVMDGAARGAGLPAGWAALLETREDVGEMLALDDWIDLIIPRGSNAFVRYIMDHSRIPVLGHADGVCHVYVDRAADIDMAVRVCVDSKAQYVAVCNAAETLLVHRDIAPRALPPLADALRSAGVALRGCARTQALIPCEAATDADWDTEYLDYILSVRIVDSLEEAIAHINRHGSGHTDAIVTQDEDAARAFLSRVDSAGVYWNCSTRFADGYRYGFGAEVGIATGKLHARGPMGIEGLCSYKYKLLGHGQTVGGGVRFTHRPLHRDCPLDVQSP</sequence>
<evidence type="ECO:0000256" key="4">
    <source>
        <dbReference type="ARBA" id="ARBA00022857"/>
    </source>
</evidence>
<reference evidence="9" key="1">
    <citation type="submission" date="2020-10" db="EMBL/GenBank/DDBJ databases">
        <authorList>
            <person name="Gilroy R."/>
        </authorList>
    </citation>
    <scope>NUCLEOTIDE SEQUENCE</scope>
    <source>
        <strain evidence="9">ChiHile30-977</strain>
    </source>
</reference>
<dbReference type="GO" id="GO:0004350">
    <property type="term" value="F:glutamate-5-semialdehyde dehydrogenase activity"/>
    <property type="evidence" value="ECO:0007669"/>
    <property type="project" value="UniProtKB-UniRule"/>
</dbReference>
<keyword evidence="4 7" id="KW-0521">NADP</keyword>
<keyword evidence="7" id="KW-0963">Cytoplasm</keyword>
<accession>A0A9D1CHZ1</accession>
<comment type="pathway">
    <text evidence="1 7">Amino-acid biosynthesis; L-proline biosynthesis; L-glutamate 5-semialdehyde from L-glutamate: step 2/2.</text>
</comment>
<evidence type="ECO:0000256" key="7">
    <source>
        <dbReference type="HAMAP-Rule" id="MF_00412"/>
    </source>
</evidence>
<dbReference type="Proteomes" id="UP000886819">
    <property type="component" value="Unassembled WGS sequence"/>
</dbReference>
<evidence type="ECO:0000259" key="8">
    <source>
        <dbReference type="Pfam" id="PF00171"/>
    </source>
</evidence>
<dbReference type="HAMAP" id="MF_00412">
    <property type="entry name" value="ProA"/>
    <property type="match status" value="1"/>
</dbReference>
<dbReference type="GO" id="GO:0055129">
    <property type="term" value="P:L-proline biosynthetic process"/>
    <property type="evidence" value="ECO:0007669"/>
    <property type="project" value="UniProtKB-UniRule"/>
</dbReference>